<evidence type="ECO:0000256" key="5">
    <source>
        <dbReference type="ARBA" id="ARBA00023163"/>
    </source>
</evidence>
<dbReference type="PROSITE" id="PS51755">
    <property type="entry name" value="OMPR_PHOB"/>
    <property type="match status" value="1"/>
</dbReference>
<dbReference type="InterPro" id="IPR036388">
    <property type="entry name" value="WH-like_DNA-bd_sf"/>
</dbReference>
<dbReference type="GO" id="GO:0005829">
    <property type="term" value="C:cytosol"/>
    <property type="evidence" value="ECO:0007669"/>
    <property type="project" value="TreeGrafter"/>
</dbReference>
<dbReference type="InterPro" id="IPR039420">
    <property type="entry name" value="WalR-like"/>
</dbReference>
<keyword evidence="3" id="KW-0805">Transcription regulation</keyword>
<keyword evidence="4 7" id="KW-0238">DNA-binding</keyword>
<keyword evidence="11" id="KW-1185">Reference proteome</keyword>
<organism evidence="10 11">
    <name type="scientific">Methylocaldum marinum</name>
    <dbReference type="NCBI Taxonomy" id="1432792"/>
    <lineage>
        <taxon>Bacteria</taxon>
        <taxon>Pseudomonadati</taxon>
        <taxon>Pseudomonadota</taxon>
        <taxon>Gammaproteobacteria</taxon>
        <taxon>Methylococcales</taxon>
        <taxon>Methylococcaceae</taxon>
        <taxon>Methylocaldum</taxon>
    </lineage>
</organism>
<dbReference type="AlphaFoldDB" id="A0A286P3N4"/>
<evidence type="ECO:0000256" key="6">
    <source>
        <dbReference type="PROSITE-ProRule" id="PRU00169"/>
    </source>
</evidence>
<dbReference type="Pfam" id="PF00486">
    <property type="entry name" value="Trans_reg_C"/>
    <property type="match status" value="1"/>
</dbReference>
<feature type="modified residue" description="4-aspartylphosphate" evidence="6">
    <location>
        <position position="66"/>
    </location>
</feature>
<dbReference type="Proteomes" id="UP000266313">
    <property type="component" value="Chromosome"/>
</dbReference>
<dbReference type="FunFam" id="1.10.10.10:FF:000005">
    <property type="entry name" value="Two-component system response regulator"/>
    <property type="match status" value="1"/>
</dbReference>
<sequence length="242" mass="27284">MSAETIQSATFEAIPVRLLIVEDEAELRAQLKTRLQALGYAVDAAADGKEAVFMGREYPFDLAIVDLGLPLVSGIDVIKRWRADGLNFPILILTARDRWQDKVEGLDAGADDYVSKPFHFEELLARTKALLRRSAGIAQSVLRCGPIVLDTGAQTVRVDDRPVELTAQEYKVLEYLMLNTGKVISKTVLIEHIYDQEFDLDSNVIEVFIARLRRKLDPRNDLRPIETLRGRGYRFTLERTPG</sequence>
<feature type="domain" description="Response regulatory" evidence="8">
    <location>
        <begin position="17"/>
        <end position="131"/>
    </location>
</feature>
<evidence type="ECO:0000256" key="3">
    <source>
        <dbReference type="ARBA" id="ARBA00023015"/>
    </source>
</evidence>
<dbReference type="Pfam" id="PF00072">
    <property type="entry name" value="Response_reg"/>
    <property type="match status" value="1"/>
</dbReference>
<dbReference type="EMBL" id="AP017928">
    <property type="protein sequence ID" value="BBA32256.1"/>
    <property type="molecule type" value="Genomic_DNA"/>
</dbReference>
<dbReference type="SUPFAM" id="SSF46894">
    <property type="entry name" value="C-terminal effector domain of the bipartite response regulators"/>
    <property type="match status" value="1"/>
</dbReference>
<dbReference type="InterPro" id="IPR016032">
    <property type="entry name" value="Sig_transdc_resp-reg_C-effctor"/>
</dbReference>
<dbReference type="Gene3D" id="1.10.10.10">
    <property type="entry name" value="Winged helix-like DNA-binding domain superfamily/Winged helix DNA-binding domain"/>
    <property type="match status" value="1"/>
</dbReference>
<feature type="DNA-binding region" description="OmpR/PhoB-type" evidence="7">
    <location>
        <begin position="139"/>
        <end position="237"/>
    </location>
</feature>
<keyword evidence="1 6" id="KW-0597">Phosphoprotein</keyword>
<gene>
    <name evidence="10" type="ORF">sS8_0288</name>
</gene>
<dbReference type="CDD" id="cd00383">
    <property type="entry name" value="trans_reg_C"/>
    <property type="match status" value="1"/>
</dbReference>
<evidence type="ECO:0000313" key="11">
    <source>
        <dbReference type="Proteomes" id="UP000266313"/>
    </source>
</evidence>
<dbReference type="GO" id="GO:0000156">
    <property type="term" value="F:phosphorelay response regulator activity"/>
    <property type="evidence" value="ECO:0007669"/>
    <property type="project" value="TreeGrafter"/>
</dbReference>
<dbReference type="PANTHER" id="PTHR48111">
    <property type="entry name" value="REGULATOR OF RPOS"/>
    <property type="match status" value="1"/>
</dbReference>
<name>A0A286P3N4_9GAMM</name>
<evidence type="ECO:0000256" key="2">
    <source>
        <dbReference type="ARBA" id="ARBA00023012"/>
    </source>
</evidence>
<dbReference type="GO" id="GO:0000976">
    <property type="term" value="F:transcription cis-regulatory region binding"/>
    <property type="evidence" value="ECO:0007669"/>
    <property type="project" value="TreeGrafter"/>
</dbReference>
<dbReference type="InterPro" id="IPR001789">
    <property type="entry name" value="Sig_transdc_resp-reg_receiver"/>
</dbReference>
<feature type="domain" description="OmpR/PhoB-type" evidence="9">
    <location>
        <begin position="139"/>
        <end position="237"/>
    </location>
</feature>
<dbReference type="CDD" id="cd19934">
    <property type="entry name" value="REC_OmpR_EcPhoP-like"/>
    <property type="match status" value="1"/>
</dbReference>
<reference evidence="10 11" key="1">
    <citation type="submission" date="2016-12" db="EMBL/GenBank/DDBJ databases">
        <title>Genome sequencing of Methylocaldum marinum.</title>
        <authorList>
            <person name="Takeuchi M."/>
            <person name="Kamagata Y."/>
            <person name="Hiraoka S."/>
            <person name="Oshima K."/>
            <person name="Hattori M."/>
            <person name="Iwasaki W."/>
        </authorList>
    </citation>
    <scope>NUCLEOTIDE SEQUENCE [LARGE SCALE GENOMIC DNA]</scope>
    <source>
        <strain evidence="10 11">S8</strain>
    </source>
</reference>
<dbReference type="FunFam" id="3.40.50.2300:FF:000002">
    <property type="entry name" value="DNA-binding response regulator PhoP"/>
    <property type="match status" value="1"/>
</dbReference>
<evidence type="ECO:0000313" key="10">
    <source>
        <dbReference type="EMBL" id="BBA32256.1"/>
    </source>
</evidence>
<keyword evidence="5" id="KW-0804">Transcription</keyword>
<evidence type="ECO:0000259" key="8">
    <source>
        <dbReference type="PROSITE" id="PS50110"/>
    </source>
</evidence>
<dbReference type="SMART" id="SM00862">
    <property type="entry name" value="Trans_reg_C"/>
    <property type="match status" value="1"/>
</dbReference>
<dbReference type="GO" id="GO:0006355">
    <property type="term" value="P:regulation of DNA-templated transcription"/>
    <property type="evidence" value="ECO:0007669"/>
    <property type="project" value="InterPro"/>
</dbReference>
<dbReference type="GO" id="GO:0032993">
    <property type="term" value="C:protein-DNA complex"/>
    <property type="evidence" value="ECO:0007669"/>
    <property type="project" value="TreeGrafter"/>
</dbReference>
<keyword evidence="2" id="KW-0902">Two-component regulatory system</keyword>
<evidence type="ECO:0000259" key="9">
    <source>
        <dbReference type="PROSITE" id="PS51755"/>
    </source>
</evidence>
<evidence type="ECO:0000256" key="7">
    <source>
        <dbReference type="PROSITE-ProRule" id="PRU01091"/>
    </source>
</evidence>
<evidence type="ECO:0000256" key="1">
    <source>
        <dbReference type="ARBA" id="ARBA00022553"/>
    </source>
</evidence>
<proteinExistence type="predicted"/>
<dbReference type="PANTHER" id="PTHR48111:SF71">
    <property type="entry name" value="TRANSCRIPTIONAL REGULATORY PROTEIN PHOP"/>
    <property type="match status" value="1"/>
</dbReference>
<dbReference type="PROSITE" id="PS50110">
    <property type="entry name" value="RESPONSE_REGULATORY"/>
    <property type="match status" value="1"/>
</dbReference>
<protein>
    <submittedName>
        <fullName evidence="10">Response regulator in two-component regulatory system with PhoQ</fullName>
    </submittedName>
</protein>
<dbReference type="KEGG" id="mmai:sS8_0288"/>
<dbReference type="Gene3D" id="6.10.250.690">
    <property type="match status" value="1"/>
</dbReference>
<dbReference type="InterPro" id="IPR011006">
    <property type="entry name" value="CheY-like_superfamily"/>
</dbReference>
<dbReference type="SMART" id="SM00448">
    <property type="entry name" value="REC"/>
    <property type="match status" value="1"/>
</dbReference>
<dbReference type="InterPro" id="IPR001867">
    <property type="entry name" value="OmpR/PhoB-type_DNA-bd"/>
</dbReference>
<dbReference type="SUPFAM" id="SSF52172">
    <property type="entry name" value="CheY-like"/>
    <property type="match status" value="1"/>
</dbReference>
<accession>A0A286P3N4</accession>
<dbReference type="Gene3D" id="3.40.50.2300">
    <property type="match status" value="1"/>
</dbReference>
<evidence type="ECO:0000256" key="4">
    <source>
        <dbReference type="ARBA" id="ARBA00023125"/>
    </source>
</evidence>